<dbReference type="Pfam" id="PF06445">
    <property type="entry name" value="GyrI-like"/>
    <property type="match status" value="1"/>
</dbReference>
<gene>
    <name evidence="5" type="ORF">Ga0061063_1004</name>
</gene>
<dbReference type="SMART" id="SM00871">
    <property type="entry name" value="AraC_E_bind"/>
    <property type="match status" value="1"/>
</dbReference>
<dbReference type="SUPFAM" id="SSF46689">
    <property type="entry name" value="Homeodomain-like"/>
    <property type="match status" value="2"/>
</dbReference>
<evidence type="ECO:0000256" key="1">
    <source>
        <dbReference type="ARBA" id="ARBA00023015"/>
    </source>
</evidence>
<organism evidence="5 6">
    <name type="scientific">Gulbenkiania indica</name>
    <dbReference type="NCBI Taxonomy" id="375574"/>
    <lineage>
        <taxon>Bacteria</taxon>
        <taxon>Pseudomonadati</taxon>
        <taxon>Pseudomonadota</taxon>
        <taxon>Betaproteobacteria</taxon>
        <taxon>Neisseriales</taxon>
        <taxon>Chromobacteriaceae</taxon>
        <taxon>Gulbenkiania</taxon>
    </lineage>
</organism>
<accession>A0A0K6GU72</accession>
<keyword evidence="6" id="KW-1185">Reference proteome</keyword>
<dbReference type="PROSITE" id="PS01124">
    <property type="entry name" value="HTH_ARAC_FAMILY_2"/>
    <property type="match status" value="1"/>
</dbReference>
<reference evidence="6" key="1">
    <citation type="submission" date="2015-08" db="EMBL/GenBank/DDBJ databases">
        <authorList>
            <person name="Varghese N."/>
        </authorList>
    </citation>
    <scope>NUCLEOTIDE SEQUENCE [LARGE SCALE GENOMIC DNA]</scope>
    <source>
        <strain evidence="6">DSM 17901</strain>
    </source>
</reference>
<dbReference type="PROSITE" id="PS00041">
    <property type="entry name" value="HTH_ARAC_FAMILY_1"/>
    <property type="match status" value="1"/>
</dbReference>
<dbReference type="PANTHER" id="PTHR40055">
    <property type="entry name" value="TRANSCRIPTIONAL REGULATOR YGIV-RELATED"/>
    <property type="match status" value="1"/>
</dbReference>
<dbReference type="InterPro" id="IPR050908">
    <property type="entry name" value="SmbC-like"/>
</dbReference>
<dbReference type="InterPro" id="IPR010499">
    <property type="entry name" value="AraC_E-bd"/>
</dbReference>
<dbReference type="GO" id="GO:0043565">
    <property type="term" value="F:sequence-specific DNA binding"/>
    <property type="evidence" value="ECO:0007669"/>
    <property type="project" value="InterPro"/>
</dbReference>
<dbReference type="InterPro" id="IPR029442">
    <property type="entry name" value="GyrI-like"/>
</dbReference>
<dbReference type="AlphaFoldDB" id="A0A0K6GU72"/>
<dbReference type="OrthoDB" id="282744at2"/>
<dbReference type="PANTHER" id="PTHR40055:SF1">
    <property type="entry name" value="TRANSCRIPTIONAL REGULATOR YGIV-RELATED"/>
    <property type="match status" value="1"/>
</dbReference>
<keyword evidence="1" id="KW-0805">Transcription regulation</keyword>
<dbReference type="Proteomes" id="UP000243535">
    <property type="component" value="Unassembled WGS sequence"/>
</dbReference>
<dbReference type="InterPro" id="IPR020449">
    <property type="entry name" value="Tscrpt_reg_AraC-type_HTH"/>
</dbReference>
<dbReference type="SUPFAM" id="SSF55136">
    <property type="entry name" value="Probable bacterial effector-binding domain"/>
    <property type="match status" value="1"/>
</dbReference>
<keyword evidence="3" id="KW-0804">Transcription</keyword>
<evidence type="ECO:0000256" key="3">
    <source>
        <dbReference type="ARBA" id="ARBA00023163"/>
    </source>
</evidence>
<dbReference type="STRING" id="375574.GCA_001418035_00797"/>
<sequence length="281" mass="31853">MTSQRITRRHVDGVLRIIRHLWQHPREDTPLAVLADMAHFSPYHFHRIYVGIMKESVTATRQRMRLQQAAVSLTRQAQADMAQLARRSGYRSAAAFCRAFSRAYGLPPGRYRQACLSRSLSLTRMENAMYVPEFRTVSQPLPLAARPHRGDYMQIGQAFDELALRANAWLTADSRWYGIYLDDPRVVAPTDLRAAACVSRPPDRALPEGLEAREIDAGRYVVIVHRGPYSELEQAYGWLYGVWLPASGEALADRPCVEAYLNLPHNTAPKDLLTEIWAPLA</sequence>
<dbReference type="InterPro" id="IPR018062">
    <property type="entry name" value="HTH_AraC-typ_CS"/>
</dbReference>
<protein>
    <submittedName>
        <fullName evidence="5">DNA gyrase inhibitor GyrI</fullName>
    </submittedName>
</protein>
<dbReference type="InterPro" id="IPR009057">
    <property type="entry name" value="Homeodomain-like_sf"/>
</dbReference>
<dbReference type="EMBL" id="CYHA01000002">
    <property type="protein sequence ID" value="CUA82148.1"/>
    <property type="molecule type" value="Genomic_DNA"/>
</dbReference>
<dbReference type="PRINTS" id="PR00032">
    <property type="entry name" value="HTHARAC"/>
</dbReference>
<keyword evidence="2" id="KW-0238">DNA-binding</keyword>
<dbReference type="Gene3D" id="1.10.10.60">
    <property type="entry name" value="Homeodomain-like"/>
    <property type="match status" value="1"/>
</dbReference>
<dbReference type="Pfam" id="PF12833">
    <property type="entry name" value="HTH_18"/>
    <property type="match status" value="1"/>
</dbReference>
<feature type="domain" description="HTH araC/xylS-type" evidence="4">
    <location>
        <begin position="15"/>
        <end position="114"/>
    </location>
</feature>
<dbReference type="Gene3D" id="3.20.80.10">
    <property type="entry name" value="Regulatory factor, effector binding domain"/>
    <property type="match status" value="1"/>
</dbReference>
<evidence type="ECO:0000256" key="2">
    <source>
        <dbReference type="ARBA" id="ARBA00023125"/>
    </source>
</evidence>
<dbReference type="SMART" id="SM00342">
    <property type="entry name" value="HTH_ARAC"/>
    <property type="match status" value="1"/>
</dbReference>
<proteinExistence type="predicted"/>
<dbReference type="InterPro" id="IPR018060">
    <property type="entry name" value="HTH_AraC"/>
</dbReference>
<evidence type="ECO:0000313" key="5">
    <source>
        <dbReference type="EMBL" id="CUA82148.1"/>
    </source>
</evidence>
<evidence type="ECO:0000259" key="4">
    <source>
        <dbReference type="PROSITE" id="PS01124"/>
    </source>
</evidence>
<evidence type="ECO:0000313" key="6">
    <source>
        <dbReference type="Proteomes" id="UP000243535"/>
    </source>
</evidence>
<dbReference type="GO" id="GO:0003700">
    <property type="term" value="F:DNA-binding transcription factor activity"/>
    <property type="evidence" value="ECO:0007669"/>
    <property type="project" value="InterPro"/>
</dbReference>
<dbReference type="RefSeq" id="WP_055433502.1">
    <property type="nucleotide sequence ID" value="NZ_CYHA01000002.1"/>
</dbReference>
<name>A0A0K6GU72_9NEIS</name>
<dbReference type="InterPro" id="IPR011256">
    <property type="entry name" value="Reg_factor_effector_dom_sf"/>
</dbReference>